<accession>A0A022R412</accession>
<dbReference type="SMART" id="SM00768">
    <property type="entry name" value="X8"/>
    <property type="match status" value="1"/>
</dbReference>
<dbReference type="PANTHER" id="PTHR31044:SF52">
    <property type="entry name" value="OS01G0631500 PROTEIN"/>
    <property type="match status" value="1"/>
</dbReference>
<organism evidence="3 4">
    <name type="scientific">Erythranthe guttata</name>
    <name type="common">Yellow monkey flower</name>
    <name type="synonym">Mimulus guttatus</name>
    <dbReference type="NCBI Taxonomy" id="4155"/>
    <lineage>
        <taxon>Eukaryota</taxon>
        <taxon>Viridiplantae</taxon>
        <taxon>Streptophyta</taxon>
        <taxon>Embryophyta</taxon>
        <taxon>Tracheophyta</taxon>
        <taxon>Spermatophyta</taxon>
        <taxon>Magnoliopsida</taxon>
        <taxon>eudicotyledons</taxon>
        <taxon>Gunneridae</taxon>
        <taxon>Pentapetalae</taxon>
        <taxon>asterids</taxon>
        <taxon>lamiids</taxon>
        <taxon>Lamiales</taxon>
        <taxon>Phrymaceae</taxon>
        <taxon>Erythranthe</taxon>
    </lineage>
</organism>
<dbReference type="Pfam" id="PF07983">
    <property type="entry name" value="X8"/>
    <property type="match status" value="1"/>
</dbReference>
<evidence type="ECO:0000313" key="4">
    <source>
        <dbReference type="Proteomes" id="UP000030748"/>
    </source>
</evidence>
<dbReference type="PANTHER" id="PTHR31044">
    <property type="entry name" value="BETA-1,3 GLUCANASE"/>
    <property type="match status" value="1"/>
</dbReference>
<keyword evidence="1" id="KW-0732">Signal</keyword>
<gene>
    <name evidence="3" type="ORF">MIMGU_mgv1a026072mg</name>
</gene>
<dbReference type="Gene3D" id="1.20.58.1040">
    <property type="match status" value="1"/>
</dbReference>
<sequence>KRPWCVADTNGPPAPSDAQFQGFIDYACGIVDCSPIQPGGSCYNPNYLVRHADYALNLYYKSRGVCNTEIGTITSFDPCKFSLSLYNIAYTGCYYP</sequence>
<dbReference type="Proteomes" id="UP000030748">
    <property type="component" value="Unassembled WGS sequence"/>
</dbReference>
<name>A0A022R412_ERYGU</name>
<dbReference type="EMBL" id="KI630623">
    <property type="protein sequence ID" value="EYU35392.1"/>
    <property type="molecule type" value="Genomic_DNA"/>
</dbReference>
<protein>
    <recommendedName>
        <fullName evidence="2">X8 domain-containing protein</fullName>
    </recommendedName>
</protein>
<reference evidence="3 4" key="1">
    <citation type="journal article" date="2013" name="Proc. Natl. Acad. Sci. U.S.A.">
        <title>Fine-scale variation in meiotic recombination in Mimulus inferred from population shotgun sequencing.</title>
        <authorList>
            <person name="Hellsten U."/>
            <person name="Wright K.M."/>
            <person name="Jenkins J."/>
            <person name="Shu S."/>
            <person name="Yuan Y."/>
            <person name="Wessler S.R."/>
            <person name="Schmutz J."/>
            <person name="Willis J.H."/>
            <person name="Rokhsar D.S."/>
        </authorList>
    </citation>
    <scope>NUCLEOTIDE SEQUENCE [LARGE SCALE GENOMIC DNA]</scope>
    <source>
        <strain evidence="4">cv. DUN x IM62</strain>
    </source>
</reference>
<dbReference type="AlphaFoldDB" id="A0A022R412"/>
<dbReference type="InterPro" id="IPR012946">
    <property type="entry name" value="X8"/>
</dbReference>
<keyword evidence="4" id="KW-1185">Reference proteome</keyword>
<dbReference type="STRING" id="4155.A0A022R412"/>
<evidence type="ECO:0000256" key="1">
    <source>
        <dbReference type="ARBA" id="ARBA00022729"/>
    </source>
</evidence>
<dbReference type="GO" id="GO:0009506">
    <property type="term" value="C:plasmodesma"/>
    <property type="evidence" value="ECO:0007669"/>
    <property type="project" value="UniProtKB-ARBA"/>
</dbReference>
<feature type="non-terminal residue" evidence="3">
    <location>
        <position position="1"/>
    </location>
</feature>
<evidence type="ECO:0000313" key="3">
    <source>
        <dbReference type="EMBL" id="EYU35392.1"/>
    </source>
</evidence>
<proteinExistence type="predicted"/>
<dbReference type="InterPro" id="IPR044788">
    <property type="entry name" value="X8_dom_prot"/>
</dbReference>
<feature type="domain" description="X8" evidence="2">
    <location>
        <begin position="3"/>
        <end position="95"/>
    </location>
</feature>
<evidence type="ECO:0000259" key="2">
    <source>
        <dbReference type="SMART" id="SM00768"/>
    </source>
</evidence>